<gene>
    <name evidence="3" type="ORF">OM075_07190</name>
</gene>
<feature type="domain" description="Glycosyltransferase 2-like" evidence="2">
    <location>
        <begin position="9"/>
        <end position="117"/>
    </location>
</feature>
<name>A0AAE3M362_9BACT</name>
<dbReference type="Pfam" id="PF00535">
    <property type="entry name" value="Glycos_transf_2"/>
    <property type="match status" value="1"/>
</dbReference>
<dbReference type="CDD" id="cd00761">
    <property type="entry name" value="Glyco_tranf_GTA_type"/>
    <property type="match status" value="1"/>
</dbReference>
<dbReference type="AlphaFoldDB" id="A0AAE3M362"/>
<dbReference type="EMBL" id="JAPDPJ010000011">
    <property type="protein sequence ID" value="MCW3786244.1"/>
    <property type="molecule type" value="Genomic_DNA"/>
</dbReference>
<evidence type="ECO:0000313" key="4">
    <source>
        <dbReference type="Proteomes" id="UP001209229"/>
    </source>
</evidence>
<dbReference type="PANTHER" id="PTHR22916:SF3">
    <property type="entry name" value="UDP-GLCNAC:BETAGAL BETA-1,3-N-ACETYLGLUCOSAMINYLTRANSFERASE-LIKE PROTEIN 1"/>
    <property type="match status" value="1"/>
</dbReference>
<evidence type="ECO:0000313" key="3">
    <source>
        <dbReference type="EMBL" id="MCW3786244.1"/>
    </source>
</evidence>
<dbReference type="PANTHER" id="PTHR22916">
    <property type="entry name" value="GLYCOSYLTRANSFERASE"/>
    <property type="match status" value="1"/>
</dbReference>
<dbReference type="Proteomes" id="UP001209229">
    <property type="component" value="Unassembled WGS sequence"/>
</dbReference>
<reference evidence="3" key="1">
    <citation type="submission" date="2022-10" db="EMBL/GenBank/DDBJ databases">
        <authorList>
            <person name="Yu W.X."/>
        </authorList>
    </citation>
    <scope>NUCLEOTIDE SEQUENCE</scope>
    <source>
        <strain evidence="3">AAT</strain>
    </source>
</reference>
<evidence type="ECO:0000259" key="2">
    <source>
        <dbReference type="Pfam" id="PF00535"/>
    </source>
</evidence>
<dbReference type="SUPFAM" id="SSF53448">
    <property type="entry name" value="Nucleotide-diphospho-sugar transferases"/>
    <property type="match status" value="1"/>
</dbReference>
<keyword evidence="1" id="KW-0812">Transmembrane</keyword>
<evidence type="ECO:0000256" key="1">
    <source>
        <dbReference type="SAM" id="Phobius"/>
    </source>
</evidence>
<keyword evidence="1" id="KW-1133">Transmembrane helix</keyword>
<comment type="caution">
    <text evidence="3">The sequence shown here is derived from an EMBL/GenBank/DDBJ whole genome shotgun (WGS) entry which is preliminary data.</text>
</comment>
<dbReference type="RefSeq" id="WP_301189810.1">
    <property type="nucleotide sequence ID" value="NZ_JAPDPJ010000011.1"/>
</dbReference>
<dbReference type="GO" id="GO:0016758">
    <property type="term" value="F:hexosyltransferase activity"/>
    <property type="evidence" value="ECO:0007669"/>
    <property type="project" value="UniProtKB-ARBA"/>
</dbReference>
<protein>
    <submittedName>
        <fullName evidence="3">Glycosyltransferase family 2 protein</fullName>
    </submittedName>
</protein>
<organism evidence="3 4">
    <name type="scientific">Plebeiibacterium sediminum</name>
    <dbReference type="NCBI Taxonomy" id="2992112"/>
    <lineage>
        <taxon>Bacteria</taxon>
        <taxon>Pseudomonadati</taxon>
        <taxon>Bacteroidota</taxon>
        <taxon>Bacteroidia</taxon>
        <taxon>Marinilabiliales</taxon>
        <taxon>Marinilabiliaceae</taxon>
        <taxon>Plebeiibacterium</taxon>
    </lineage>
</organism>
<dbReference type="InterPro" id="IPR029044">
    <property type="entry name" value="Nucleotide-diphossugar_trans"/>
</dbReference>
<accession>A0AAE3M362</accession>
<dbReference type="InterPro" id="IPR001173">
    <property type="entry name" value="Glyco_trans_2-like"/>
</dbReference>
<dbReference type="Gene3D" id="3.90.550.10">
    <property type="entry name" value="Spore Coat Polysaccharide Biosynthesis Protein SpsA, Chain A"/>
    <property type="match status" value="1"/>
</dbReference>
<sequence>MDNDNYTFTVFTPAYKCEKTIHRVFESLENQTFKDFEWIIVDDASPDNFQSVLKNLLASSNINFKILVHDENKGKHFAWNLALKYAKGKFFVPADADDSFIPETLEIFLSFWNQIPKNQQNEFSGVNVLCKDPYTNKIIGNKYPNAPLVSNNLELGYRYKINGEKWGMIRTDILRKYPFPEFKSNRGAYVESYIWFSIANAGYKVICHNIALRNYYMDDSNSIIQKAIVNPKKSSKTMFHYLSWHINNNFIYMIRTGNYKLILKNLLNLFRNGWLENNSSISIIKILKDNRLRLILIPFVPFFYIVYLITYSKFK</sequence>
<proteinExistence type="predicted"/>
<feature type="transmembrane region" description="Helical" evidence="1">
    <location>
        <begin position="292"/>
        <end position="311"/>
    </location>
</feature>
<keyword evidence="1" id="KW-0472">Membrane</keyword>
<keyword evidence="4" id="KW-1185">Reference proteome</keyword>